<evidence type="ECO:0000256" key="2">
    <source>
        <dbReference type="SAM" id="MobiDB-lite"/>
    </source>
</evidence>
<feature type="region of interest" description="Disordered" evidence="2">
    <location>
        <begin position="324"/>
        <end position="359"/>
    </location>
</feature>
<evidence type="ECO:0000313" key="3">
    <source>
        <dbReference type="EMBL" id="RPA82602.1"/>
    </source>
</evidence>
<dbReference type="OrthoDB" id="4507572at2759"/>
<reference evidence="3 4" key="1">
    <citation type="journal article" date="2018" name="Nat. Ecol. Evol.">
        <title>Pezizomycetes genomes reveal the molecular basis of ectomycorrhizal truffle lifestyle.</title>
        <authorList>
            <person name="Murat C."/>
            <person name="Payen T."/>
            <person name="Noel B."/>
            <person name="Kuo A."/>
            <person name="Morin E."/>
            <person name="Chen J."/>
            <person name="Kohler A."/>
            <person name="Krizsan K."/>
            <person name="Balestrini R."/>
            <person name="Da Silva C."/>
            <person name="Montanini B."/>
            <person name="Hainaut M."/>
            <person name="Levati E."/>
            <person name="Barry K.W."/>
            <person name="Belfiori B."/>
            <person name="Cichocki N."/>
            <person name="Clum A."/>
            <person name="Dockter R.B."/>
            <person name="Fauchery L."/>
            <person name="Guy J."/>
            <person name="Iotti M."/>
            <person name="Le Tacon F."/>
            <person name="Lindquist E.A."/>
            <person name="Lipzen A."/>
            <person name="Malagnac F."/>
            <person name="Mello A."/>
            <person name="Molinier V."/>
            <person name="Miyauchi S."/>
            <person name="Poulain J."/>
            <person name="Riccioni C."/>
            <person name="Rubini A."/>
            <person name="Sitrit Y."/>
            <person name="Splivallo R."/>
            <person name="Traeger S."/>
            <person name="Wang M."/>
            <person name="Zifcakova L."/>
            <person name="Wipf D."/>
            <person name="Zambonelli A."/>
            <person name="Paolocci F."/>
            <person name="Nowrousian M."/>
            <person name="Ottonello S."/>
            <person name="Baldrian P."/>
            <person name="Spatafora J.W."/>
            <person name="Henrissat B."/>
            <person name="Nagy L.G."/>
            <person name="Aury J.M."/>
            <person name="Wincker P."/>
            <person name="Grigoriev I.V."/>
            <person name="Bonfante P."/>
            <person name="Martin F.M."/>
        </authorList>
    </citation>
    <scope>NUCLEOTIDE SEQUENCE [LARGE SCALE GENOMIC DNA]</scope>
    <source>
        <strain evidence="3 4">RN42</strain>
    </source>
</reference>
<dbReference type="Proteomes" id="UP000275078">
    <property type="component" value="Unassembled WGS sequence"/>
</dbReference>
<name>A0A3N4I940_ASCIM</name>
<organism evidence="3 4">
    <name type="scientific">Ascobolus immersus RN42</name>
    <dbReference type="NCBI Taxonomy" id="1160509"/>
    <lineage>
        <taxon>Eukaryota</taxon>
        <taxon>Fungi</taxon>
        <taxon>Dikarya</taxon>
        <taxon>Ascomycota</taxon>
        <taxon>Pezizomycotina</taxon>
        <taxon>Pezizomycetes</taxon>
        <taxon>Pezizales</taxon>
        <taxon>Ascobolaceae</taxon>
        <taxon>Ascobolus</taxon>
    </lineage>
</organism>
<feature type="region of interest" description="Disordered" evidence="2">
    <location>
        <begin position="35"/>
        <end position="127"/>
    </location>
</feature>
<dbReference type="EMBL" id="ML119670">
    <property type="protein sequence ID" value="RPA82602.1"/>
    <property type="molecule type" value="Genomic_DNA"/>
</dbReference>
<feature type="coiled-coil region" evidence="1">
    <location>
        <begin position="391"/>
        <end position="457"/>
    </location>
</feature>
<feature type="compositionally biased region" description="Polar residues" evidence="2">
    <location>
        <begin position="332"/>
        <end position="345"/>
    </location>
</feature>
<feature type="compositionally biased region" description="Basic and acidic residues" evidence="2">
    <location>
        <begin position="1"/>
        <end position="10"/>
    </location>
</feature>
<sequence>MFNLRLERKFGKGRQTPVIGSPVLKQTTNTEILDIPSRKTSPFAQVQRNSSGYPTEMYEVLPPPPPKDEPRKNYASSTSSRMISRQQNPLSIDPYYHSDVSTPPADDEDPPSPVSPLSTMAGSTIDEGNKHLGVKKYYCESISPPNSIRSREAHNESRENLALQATHLHYQQPSYHYGQGWYPPGVSRPTTPSSQRSLGGLKSSGTRKWKNEGGGGYLANTYNPYEIRENHPVNAAHTFPRSGRRGNAYVGQVTKERGTPDSYDSSQPPSPPPADVNKPLPRLNLRNSVLVPFRSSLANSSLPSLPTIEASDSFLPDLGISITEEPEEDSFSTRPSSVASKTDSTLAPEKVETPSTTSDSLYGELYARLGKSTTAPIKPVPAATPEPKDYLGKLEDKQAELERKKTELSGKVSEMEDKLKFQNFPTIAGRRQHTERLDTLKGELADIEKELHDLGIKIYRALRKKNDAEGNDGRQLWVRRITVDA</sequence>
<dbReference type="AlphaFoldDB" id="A0A3N4I940"/>
<feature type="compositionally biased region" description="Polar residues" evidence="2">
    <location>
        <begin position="188"/>
        <end position="197"/>
    </location>
</feature>
<feature type="compositionally biased region" description="Polar residues" evidence="2">
    <location>
        <begin position="38"/>
        <end position="53"/>
    </location>
</feature>
<protein>
    <submittedName>
        <fullName evidence="3">Uncharacterized protein</fullName>
    </submittedName>
</protein>
<dbReference type="PANTHER" id="PTHR42023:SF1">
    <property type="entry name" value="BHLH DOMAIN-CONTAINING PROTEIN"/>
    <property type="match status" value="1"/>
</dbReference>
<feature type="compositionally biased region" description="Polar residues" evidence="2">
    <location>
        <begin position="74"/>
        <end position="90"/>
    </location>
</feature>
<accession>A0A3N4I940</accession>
<feature type="region of interest" description="Disordered" evidence="2">
    <location>
        <begin position="255"/>
        <end position="281"/>
    </location>
</feature>
<evidence type="ECO:0000313" key="4">
    <source>
        <dbReference type="Proteomes" id="UP000275078"/>
    </source>
</evidence>
<dbReference type="PANTHER" id="PTHR42023">
    <property type="entry name" value="BHLH DOMAIN-CONTAINING PROTEIN"/>
    <property type="match status" value="1"/>
</dbReference>
<feature type="region of interest" description="Disordered" evidence="2">
    <location>
        <begin position="180"/>
        <end position="215"/>
    </location>
</feature>
<keyword evidence="1" id="KW-0175">Coiled coil</keyword>
<keyword evidence="4" id="KW-1185">Reference proteome</keyword>
<feature type="region of interest" description="Disordered" evidence="2">
    <location>
        <begin position="1"/>
        <end position="20"/>
    </location>
</feature>
<gene>
    <name evidence="3" type="ORF">BJ508DRAFT_86331</name>
</gene>
<proteinExistence type="predicted"/>
<evidence type="ECO:0000256" key="1">
    <source>
        <dbReference type="SAM" id="Coils"/>
    </source>
</evidence>